<reference evidence="7 8" key="1">
    <citation type="submission" date="2011-10" db="EMBL/GenBank/DDBJ databases">
        <authorList>
            <person name="Genoscope - CEA"/>
        </authorList>
    </citation>
    <scope>NUCLEOTIDE SEQUENCE [LARGE SCALE GENOMIC DNA]</scope>
    <source>
        <strain evidence="7 8">RCC 1105</strain>
    </source>
</reference>
<feature type="compositionally biased region" description="Basic residues" evidence="5">
    <location>
        <begin position="19"/>
        <end position="38"/>
    </location>
</feature>
<dbReference type="InterPro" id="IPR001478">
    <property type="entry name" value="PDZ"/>
</dbReference>
<dbReference type="Gene3D" id="3.30.750.44">
    <property type="match status" value="2"/>
</dbReference>
<feature type="compositionally biased region" description="Low complexity" evidence="5">
    <location>
        <begin position="1"/>
        <end position="16"/>
    </location>
</feature>
<dbReference type="SMART" id="SM00228">
    <property type="entry name" value="PDZ"/>
    <property type="match status" value="1"/>
</dbReference>
<dbReference type="SUPFAM" id="SSF52096">
    <property type="entry name" value="ClpP/crotonase"/>
    <property type="match status" value="1"/>
</dbReference>
<dbReference type="InterPro" id="IPR005151">
    <property type="entry name" value="Tail-specific_protease"/>
</dbReference>
<evidence type="ECO:0000313" key="7">
    <source>
        <dbReference type="EMBL" id="CCO17481.1"/>
    </source>
</evidence>
<dbReference type="eggNOG" id="ENOG502QT7D">
    <property type="taxonomic scope" value="Eukaryota"/>
</dbReference>
<feature type="compositionally biased region" description="Polar residues" evidence="5">
    <location>
        <begin position="185"/>
        <end position="196"/>
    </location>
</feature>
<dbReference type="Pfam" id="PF17820">
    <property type="entry name" value="PDZ_6"/>
    <property type="match status" value="1"/>
</dbReference>
<protein>
    <recommendedName>
        <fullName evidence="6">PDZ domain-containing protein</fullName>
    </recommendedName>
</protein>
<evidence type="ECO:0000256" key="2">
    <source>
        <dbReference type="ARBA" id="ARBA00022670"/>
    </source>
</evidence>
<dbReference type="KEGG" id="bpg:Bathy08g04830"/>
<dbReference type="PROSITE" id="PS50106">
    <property type="entry name" value="PDZ"/>
    <property type="match status" value="1"/>
</dbReference>
<feature type="region of interest" description="Disordered" evidence="5">
    <location>
        <begin position="167"/>
        <end position="196"/>
    </location>
</feature>
<evidence type="ECO:0000313" key="8">
    <source>
        <dbReference type="Proteomes" id="UP000198341"/>
    </source>
</evidence>
<dbReference type="Gene3D" id="2.30.42.10">
    <property type="match status" value="1"/>
</dbReference>
<comment type="similarity">
    <text evidence="1">Belongs to the peptidase S41A family.</text>
</comment>
<dbReference type="EMBL" id="FO082271">
    <property type="protein sequence ID" value="CCO17481.1"/>
    <property type="molecule type" value="Genomic_DNA"/>
</dbReference>
<keyword evidence="2" id="KW-0645">Protease</keyword>
<dbReference type="InterPro" id="IPR004447">
    <property type="entry name" value="Peptidase_S41A"/>
</dbReference>
<evidence type="ECO:0000259" key="6">
    <source>
        <dbReference type="PROSITE" id="PS50106"/>
    </source>
</evidence>
<dbReference type="Proteomes" id="UP000198341">
    <property type="component" value="Chromosome 8"/>
</dbReference>
<dbReference type="GO" id="GO:0008236">
    <property type="term" value="F:serine-type peptidase activity"/>
    <property type="evidence" value="ECO:0007669"/>
    <property type="project" value="UniProtKB-KW"/>
</dbReference>
<evidence type="ECO:0000256" key="3">
    <source>
        <dbReference type="ARBA" id="ARBA00022801"/>
    </source>
</evidence>
<dbReference type="OrthoDB" id="43580at2759"/>
<dbReference type="CDD" id="cd07560">
    <property type="entry name" value="Peptidase_S41_CPP"/>
    <property type="match status" value="1"/>
</dbReference>
<dbReference type="AlphaFoldDB" id="K8EHJ3"/>
<proteinExistence type="inferred from homology"/>
<evidence type="ECO:0000256" key="4">
    <source>
        <dbReference type="ARBA" id="ARBA00022825"/>
    </source>
</evidence>
<dbReference type="GO" id="GO:0004175">
    <property type="term" value="F:endopeptidase activity"/>
    <property type="evidence" value="ECO:0007669"/>
    <property type="project" value="TreeGrafter"/>
</dbReference>
<keyword evidence="8" id="KW-1185">Reference proteome</keyword>
<dbReference type="Gene3D" id="3.90.226.10">
    <property type="entry name" value="2-enoyl-CoA Hydratase, Chain A, domain 1"/>
    <property type="match status" value="2"/>
</dbReference>
<dbReference type="RefSeq" id="XP_007511360.1">
    <property type="nucleotide sequence ID" value="XM_007511298.1"/>
</dbReference>
<organism evidence="7 8">
    <name type="scientific">Bathycoccus prasinos</name>
    <dbReference type="NCBI Taxonomy" id="41875"/>
    <lineage>
        <taxon>Eukaryota</taxon>
        <taxon>Viridiplantae</taxon>
        <taxon>Chlorophyta</taxon>
        <taxon>Mamiellophyceae</taxon>
        <taxon>Mamiellales</taxon>
        <taxon>Bathycoccaceae</taxon>
        <taxon>Bathycoccus</taxon>
    </lineage>
</organism>
<dbReference type="SMART" id="SM00245">
    <property type="entry name" value="TSPc"/>
    <property type="match status" value="1"/>
</dbReference>
<dbReference type="GeneID" id="19014462"/>
<dbReference type="InterPro" id="IPR029045">
    <property type="entry name" value="ClpP/crotonase-like_dom_sf"/>
</dbReference>
<gene>
    <name evidence="7" type="ORF">Bathy08g04830</name>
</gene>
<feature type="domain" description="PDZ" evidence="6">
    <location>
        <begin position="274"/>
        <end position="346"/>
    </location>
</feature>
<dbReference type="STRING" id="41875.K8EHJ3"/>
<dbReference type="SUPFAM" id="SSF50156">
    <property type="entry name" value="PDZ domain-like"/>
    <property type="match status" value="1"/>
</dbReference>
<dbReference type="PANTHER" id="PTHR32060">
    <property type="entry name" value="TAIL-SPECIFIC PROTEASE"/>
    <property type="match status" value="1"/>
</dbReference>
<sequence>MVGFSSPSSTSCSSYSYRNHGHPHPPHQQQRRRRRRSGATKTTTRGALRSSSSSSSSSDSNNTNNNNNNNNNGDMPSSSSSSSRASSSSSSSFSGVKSNTNNSNSNLVLLQRISTKVAAMSAAVAVAVASASGAPSPYSFLNSWNSAATSPTITSNTLAKGLVAYAEEEEEERDTASDVGKSNPKKTSVGDNDNEQLSPDALVVDEVWQLVSDTFLPVRNDISVGFDREAWNALREESVVKNPPKSRQEAYEYVRGMLSTLNDPFTRFVAPKDFQELLKYDISGVGLNIAEMPDNTSEVGVLGLVAESAGAKAGIKQGDVILSVDGVDVNGMSAFQVTSMIQGEGNTTVDLKVRRGEKDGEEKLFALKRAAGPKNPVKSRLEGKSTGYIRLTEFNALAEKDVAESIEELRGIGAKEFILDLRDNPGGLVQAGVEIAKLFLPQDATIAYTEGRVVAGGVKEDTDVDATVNARLGLQNAGGADAAPTKLKRVGDISSFSSSDKENSDAVSNKQKVTEPLVVLVNSRSASASEILTGSLKDNCRATVVGSKTYGKGLIQSVYELSDGSGVVLTVGRYVTPKFVDIDRTGITPDFAMFPGFEVSKKSLDACELPKR</sequence>
<keyword evidence="4" id="KW-0720">Serine protease</keyword>
<dbReference type="Pfam" id="PF03572">
    <property type="entry name" value="Peptidase_S41"/>
    <property type="match status" value="1"/>
</dbReference>
<dbReference type="InterPro" id="IPR036034">
    <property type="entry name" value="PDZ_sf"/>
</dbReference>
<feature type="compositionally biased region" description="Low complexity" evidence="5">
    <location>
        <begin position="50"/>
        <end position="103"/>
    </location>
</feature>
<evidence type="ECO:0000256" key="1">
    <source>
        <dbReference type="ARBA" id="ARBA00009179"/>
    </source>
</evidence>
<accession>K8EHJ3</accession>
<dbReference type="InterPro" id="IPR041489">
    <property type="entry name" value="PDZ_6"/>
</dbReference>
<name>K8EHJ3_9CHLO</name>
<evidence type="ECO:0000256" key="5">
    <source>
        <dbReference type="SAM" id="MobiDB-lite"/>
    </source>
</evidence>
<dbReference type="CDD" id="cd06782">
    <property type="entry name" value="cpPDZ_CPP-like"/>
    <property type="match status" value="1"/>
</dbReference>
<keyword evidence="3" id="KW-0378">Hydrolase</keyword>
<feature type="region of interest" description="Disordered" evidence="5">
    <location>
        <begin position="1"/>
        <end position="103"/>
    </location>
</feature>
<dbReference type="GO" id="GO:0006508">
    <property type="term" value="P:proteolysis"/>
    <property type="evidence" value="ECO:0007669"/>
    <property type="project" value="UniProtKB-KW"/>
</dbReference>
<dbReference type="PANTHER" id="PTHR32060:SF31">
    <property type="entry name" value="CARBOXYL-TERMINAL-PROCESSING PEPTIDASE 1, CHLOROPLASTIC"/>
    <property type="match status" value="1"/>
</dbReference>
<dbReference type="MEROPS" id="S41.A02"/>